<proteinExistence type="predicted"/>
<feature type="region of interest" description="Disordered" evidence="1">
    <location>
        <begin position="278"/>
        <end position="332"/>
    </location>
</feature>
<keyword evidence="3" id="KW-1185">Reference proteome</keyword>
<evidence type="ECO:0000256" key="1">
    <source>
        <dbReference type="SAM" id="MobiDB-lite"/>
    </source>
</evidence>
<protein>
    <submittedName>
        <fullName evidence="2">Uncharacterized protein</fullName>
    </submittedName>
</protein>
<name>A0A1I7MPP4_9MICC</name>
<reference evidence="2 3" key="1">
    <citation type="submission" date="2016-10" db="EMBL/GenBank/DDBJ databases">
        <authorList>
            <person name="de Groot N.N."/>
        </authorList>
    </citation>
    <scope>NUCLEOTIDE SEQUENCE [LARGE SCALE GENOMIC DNA]</scope>
    <source>
        <strain evidence="2 3">CGMCC 1.7054</strain>
    </source>
</reference>
<evidence type="ECO:0000313" key="2">
    <source>
        <dbReference type="EMBL" id="SFV23896.1"/>
    </source>
</evidence>
<dbReference type="Proteomes" id="UP000198881">
    <property type="component" value="Unassembled WGS sequence"/>
</dbReference>
<evidence type="ECO:0000313" key="3">
    <source>
        <dbReference type="Proteomes" id="UP000198881"/>
    </source>
</evidence>
<accession>A0A1I7MPP4</accession>
<feature type="compositionally biased region" description="Low complexity" evidence="1">
    <location>
        <begin position="319"/>
        <end position="332"/>
    </location>
</feature>
<organism evidence="2 3">
    <name type="scientific">Micrococcus terreus</name>
    <dbReference type="NCBI Taxonomy" id="574650"/>
    <lineage>
        <taxon>Bacteria</taxon>
        <taxon>Bacillati</taxon>
        <taxon>Actinomycetota</taxon>
        <taxon>Actinomycetes</taxon>
        <taxon>Micrococcales</taxon>
        <taxon>Micrococcaceae</taxon>
        <taxon>Micrococcus</taxon>
    </lineage>
</organism>
<dbReference type="EMBL" id="FPCG01000009">
    <property type="protein sequence ID" value="SFV23896.1"/>
    <property type="molecule type" value="Genomic_DNA"/>
</dbReference>
<gene>
    <name evidence="2" type="ORF">SAMN04487966_1095</name>
</gene>
<sequence>MERTFREGRFQLAQVILDHEILEVSFLTVPEGHRPHGFTQAWERIREQALRSARAEEQLAPQVADPGQRGFDLVEEDVEDFTADVRDLAADAQALMQSSRVHGQQVGGGTVLDRVAQPLVSRVRSLQSRLHLAPERTVDRPAQDELQSALDHLLALVQEWTPDTGSEQNPHHAARVLRDWERAEDRLGRAVLAVAEQIERLPGAEPAGANTADRLPYELGVLREQLGLDPEPGGNLMVNLGRAAAAAQSHLGPARTWTARVGTILPRPRTVRWTHCARSSPGRWPPSPRCTRRCRAGSCSGATRRPDGRRACPGGGGSRPSRSGGPWRGSPL</sequence>
<dbReference type="STRING" id="574650.SAMN04487966_1095"/>
<dbReference type="AlphaFoldDB" id="A0A1I7MPP4"/>